<dbReference type="EMBL" id="WSRQ01000006">
    <property type="protein sequence ID" value="MVX63094.1"/>
    <property type="molecule type" value="Genomic_DNA"/>
</dbReference>
<accession>A0A964RK07</accession>
<dbReference type="Proteomes" id="UP000656077">
    <property type="component" value="Unassembled WGS sequence"/>
</dbReference>
<protein>
    <submittedName>
        <fullName evidence="1">Uncharacterized protein</fullName>
    </submittedName>
</protein>
<evidence type="ECO:0000313" key="2">
    <source>
        <dbReference type="Proteomes" id="UP000656077"/>
    </source>
</evidence>
<organism evidence="1 2">
    <name type="scientific">Clostridium chromiireducens</name>
    <dbReference type="NCBI Taxonomy" id="225345"/>
    <lineage>
        <taxon>Bacteria</taxon>
        <taxon>Bacillati</taxon>
        <taxon>Bacillota</taxon>
        <taxon>Clostridia</taxon>
        <taxon>Eubacteriales</taxon>
        <taxon>Clostridiaceae</taxon>
        <taxon>Clostridium</taxon>
    </lineage>
</organism>
<dbReference type="RefSeq" id="WP_160358297.1">
    <property type="nucleotide sequence ID" value="NZ_WSRQ01000006.1"/>
</dbReference>
<proteinExistence type="predicted"/>
<comment type="caution">
    <text evidence="1">The sequence shown here is derived from an EMBL/GenBank/DDBJ whole genome shotgun (WGS) entry which is preliminary data.</text>
</comment>
<gene>
    <name evidence="1" type="ORF">GKZ28_05200</name>
</gene>
<sequence>MRLFKFLVIPNKLIENSEMIRPVLRIRMVQKDGKLKPSELLTKNKFFFYCCNLDKIKEPILTQHNIIESKSGMVLMSIDYPNELVEFKNNNKAYVIIDAGNIDEVMNMISPAKYSNENNFQGCSIKDCDTCMDNSKLCRSRRKNLTINIDDKQKYVRGNTWSFTNDKVGTRNEATENLDGAIISRTIEPKTGGIAYSALQWENGNRPNELKKTVNVPLQHWIKCKSIPVKPVKDTDYSFYHMGHIFDYRDKFIGLETQKEQKELRKEKEPKLNIHRGMRVLGGQNYYSKSLNCNCNFEDGDKPKCRECEGILYIDTEQRLVDLYNQLVSEEYKQLAEII</sequence>
<evidence type="ECO:0000313" key="1">
    <source>
        <dbReference type="EMBL" id="MVX63094.1"/>
    </source>
</evidence>
<name>A0A964RK07_9CLOT</name>
<dbReference type="AlphaFoldDB" id="A0A964RK07"/>
<reference evidence="1" key="1">
    <citation type="submission" date="2019-12" db="EMBL/GenBank/DDBJ databases">
        <title>Microbes associate with the intestines of laboratory mice.</title>
        <authorList>
            <person name="Navarre W."/>
            <person name="Wong E."/>
        </authorList>
    </citation>
    <scope>NUCLEOTIDE SEQUENCE</scope>
    <source>
        <strain evidence="1">NM79_F5</strain>
    </source>
</reference>